<name>K9VYT2_9CYAN</name>
<dbReference type="PANTHER" id="PTHR12697:SF5">
    <property type="entry name" value="DEOXYHYPUSINE HYDROXYLASE"/>
    <property type="match status" value="1"/>
</dbReference>
<dbReference type="InterPro" id="IPR004155">
    <property type="entry name" value="PBS_lyase_HEAT"/>
</dbReference>
<dbReference type="Pfam" id="PF13646">
    <property type="entry name" value="HEAT_2"/>
    <property type="match status" value="1"/>
</dbReference>
<dbReference type="PATRIC" id="fig|1173022.3.peg.1962"/>
<dbReference type="eggNOG" id="COG1413">
    <property type="taxonomic scope" value="Bacteria"/>
</dbReference>
<evidence type="ECO:0000313" key="3">
    <source>
        <dbReference type="EMBL" id="AFZ12699.1"/>
    </source>
</evidence>
<dbReference type="AlphaFoldDB" id="K9VYT2"/>
<dbReference type="InterPro" id="IPR011989">
    <property type="entry name" value="ARM-like"/>
</dbReference>
<accession>K9VYT2</accession>
<dbReference type="PANTHER" id="PTHR12697">
    <property type="entry name" value="PBS LYASE HEAT-LIKE PROTEIN"/>
    <property type="match status" value="1"/>
</dbReference>
<dbReference type="Proteomes" id="UP000010472">
    <property type="component" value="Chromosome"/>
</dbReference>
<dbReference type="HOGENOM" id="CLU_1010860_0_0_3"/>
<dbReference type="EMBL" id="CP003620">
    <property type="protein sequence ID" value="AFZ12699.1"/>
    <property type="molecule type" value="Genomic_DNA"/>
</dbReference>
<evidence type="ECO:0000256" key="2">
    <source>
        <dbReference type="ARBA" id="ARBA00022738"/>
    </source>
</evidence>
<dbReference type="STRING" id="1173022.Cri9333_1814"/>
<keyword evidence="1" id="KW-0042">Antenna complex</keyword>
<keyword evidence="4" id="KW-1185">Reference proteome</keyword>
<evidence type="ECO:0000256" key="1">
    <source>
        <dbReference type="ARBA" id="ARBA00022549"/>
    </source>
</evidence>
<dbReference type="GO" id="GO:0030089">
    <property type="term" value="C:phycobilisome"/>
    <property type="evidence" value="ECO:0007669"/>
    <property type="project" value="UniProtKB-KW"/>
</dbReference>
<reference evidence="3 4" key="1">
    <citation type="submission" date="2012-06" db="EMBL/GenBank/DDBJ databases">
        <title>Finished chromosome of genome of Crinalium epipsammum PCC 9333.</title>
        <authorList>
            <consortium name="US DOE Joint Genome Institute"/>
            <person name="Gugger M."/>
            <person name="Coursin T."/>
            <person name="Rippka R."/>
            <person name="Tandeau De Marsac N."/>
            <person name="Huntemann M."/>
            <person name="Wei C.-L."/>
            <person name="Han J."/>
            <person name="Detter J.C."/>
            <person name="Han C."/>
            <person name="Tapia R."/>
            <person name="Davenport K."/>
            <person name="Daligault H."/>
            <person name="Erkkila T."/>
            <person name="Gu W."/>
            <person name="Munk A.C.C."/>
            <person name="Teshima H."/>
            <person name="Xu Y."/>
            <person name="Chain P."/>
            <person name="Chen A."/>
            <person name="Krypides N."/>
            <person name="Mavromatis K."/>
            <person name="Markowitz V."/>
            <person name="Szeto E."/>
            <person name="Ivanova N."/>
            <person name="Mikhailova N."/>
            <person name="Ovchinnikova G."/>
            <person name="Pagani I."/>
            <person name="Pati A."/>
            <person name="Goodwin L."/>
            <person name="Peters L."/>
            <person name="Pitluck S."/>
            <person name="Woyke T."/>
            <person name="Kerfeld C."/>
        </authorList>
    </citation>
    <scope>NUCLEOTIDE SEQUENCE [LARGE SCALE GENOMIC DNA]</scope>
    <source>
        <strain evidence="3 4">PCC 9333</strain>
    </source>
</reference>
<dbReference type="OrthoDB" id="454552at2"/>
<gene>
    <name evidence="3" type="ORF">Cri9333_1814</name>
</gene>
<proteinExistence type="predicted"/>
<dbReference type="KEGG" id="cep:Cri9333_1814"/>
<sequence>MLEHSHNQDSESISTPAETSGAELLTLEQAIANLTHPDLSLRYYAAWWLGKFANGEPQVVDALIAALEDEADRTELGGYPLRRNAARSLGKLADLRAVNPLIRCLECSDYYVREAAAQSLGTLGDTSCIPNLMQLLEGGVAAVPLVPGRPHLAEPAEAAMESLAILKATEAIALIRPFLEYPLERIRYAAARAMYLLTQEAVYGETLVQAIANTDLKLRRTLLLDLGASGYLPGASAIADAKVENSFKMIALKSLLENHLQQQETFTVSPDAQKVMMLMDNLL</sequence>
<dbReference type="InterPro" id="IPR016024">
    <property type="entry name" value="ARM-type_fold"/>
</dbReference>
<evidence type="ECO:0000313" key="4">
    <source>
        <dbReference type="Proteomes" id="UP000010472"/>
    </source>
</evidence>
<dbReference type="GO" id="GO:0016491">
    <property type="term" value="F:oxidoreductase activity"/>
    <property type="evidence" value="ECO:0007669"/>
    <property type="project" value="TreeGrafter"/>
</dbReference>
<dbReference type="Pfam" id="PF03130">
    <property type="entry name" value="HEAT_PBS"/>
    <property type="match status" value="1"/>
</dbReference>
<dbReference type="SMART" id="SM00567">
    <property type="entry name" value="EZ_HEAT"/>
    <property type="match status" value="5"/>
</dbReference>
<keyword evidence="2" id="KW-0605">Phycobilisome</keyword>
<keyword evidence="3" id="KW-0456">Lyase</keyword>
<protein>
    <submittedName>
        <fullName evidence="3">PBS lyase HEAT domain protein repeat-containing protein</fullName>
    </submittedName>
</protein>
<dbReference type="GO" id="GO:0016829">
    <property type="term" value="F:lyase activity"/>
    <property type="evidence" value="ECO:0007669"/>
    <property type="project" value="UniProtKB-KW"/>
</dbReference>
<dbReference type="SUPFAM" id="SSF48371">
    <property type="entry name" value="ARM repeat"/>
    <property type="match status" value="1"/>
</dbReference>
<organism evidence="3 4">
    <name type="scientific">Crinalium epipsammum PCC 9333</name>
    <dbReference type="NCBI Taxonomy" id="1173022"/>
    <lineage>
        <taxon>Bacteria</taxon>
        <taxon>Bacillati</taxon>
        <taxon>Cyanobacteriota</taxon>
        <taxon>Cyanophyceae</taxon>
        <taxon>Gomontiellales</taxon>
        <taxon>Gomontiellaceae</taxon>
        <taxon>Crinalium</taxon>
    </lineage>
</organism>
<dbReference type="Gene3D" id="1.25.10.10">
    <property type="entry name" value="Leucine-rich Repeat Variant"/>
    <property type="match status" value="1"/>
</dbReference>
<dbReference type="RefSeq" id="WP_015202816.1">
    <property type="nucleotide sequence ID" value="NC_019753.1"/>
</dbReference>